<keyword evidence="3" id="KW-1185">Reference proteome</keyword>
<feature type="transmembrane region" description="Helical" evidence="1">
    <location>
        <begin position="81"/>
        <end position="102"/>
    </location>
</feature>
<dbReference type="AlphaFoldDB" id="A0A1R2D387"/>
<organism evidence="2 3">
    <name type="scientific">Stentor coeruleus</name>
    <dbReference type="NCBI Taxonomy" id="5963"/>
    <lineage>
        <taxon>Eukaryota</taxon>
        <taxon>Sar</taxon>
        <taxon>Alveolata</taxon>
        <taxon>Ciliophora</taxon>
        <taxon>Postciliodesmatophora</taxon>
        <taxon>Heterotrichea</taxon>
        <taxon>Heterotrichida</taxon>
        <taxon>Stentoridae</taxon>
        <taxon>Stentor</taxon>
    </lineage>
</organism>
<reference evidence="2 3" key="1">
    <citation type="submission" date="2016-11" db="EMBL/GenBank/DDBJ databases">
        <title>The macronuclear genome of Stentor coeruleus: a giant cell with tiny introns.</title>
        <authorList>
            <person name="Slabodnick M."/>
            <person name="Ruby J.G."/>
            <person name="Reiff S.B."/>
            <person name="Swart E.C."/>
            <person name="Gosai S."/>
            <person name="Prabakaran S."/>
            <person name="Witkowska E."/>
            <person name="Larue G.E."/>
            <person name="Fisher S."/>
            <person name="Freeman R.M."/>
            <person name="Gunawardena J."/>
            <person name="Chu W."/>
            <person name="Stover N.A."/>
            <person name="Gregory B.D."/>
            <person name="Nowacki M."/>
            <person name="Derisi J."/>
            <person name="Roy S.W."/>
            <person name="Marshall W.F."/>
            <person name="Sood P."/>
        </authorList>
    </citation>
    <scope>NUCLEOTIDE SEQUENCE [LARGE SCALE GENOMIC DNA]</scope>
    <source>
        <strain evidence="2">WM001</strain>
    </source>
</reference>
<accession>A0A1R2D387</accession>
<name>A0A1R2D387_9CILI</name>
<sequence>MARECLENICFVYYFAIVFVYTYIVLTFYIYSRRDLEISEQVYRSKIIRVIFYVSFVIYLIVSVIVALLESKEIVLKGAQWIMKIVWIAIITVISIGSFYLLKISKVLLTNSIYVEVRKKIIMFIGLLVFCFISVFIFTLLSESTSNLYVKISFYFSYLLFADILPLSAILTYIYQLRNDLNFDDVADEIFYKRSSVEFPICTIDIEDKHKN</sequence>
<evidence type="ECO:0008006" key="4">
    <source>
        <dbReference type="Google" id="ProtNLM"/>
    </source>
</evidence>
<feature type="transmembrane region" description="Helical" evidence="1">
    <location>
        <begin position="12"/>
        <end position="30"/>
    </location>
</feature>
<comment type="caution">
    <text evidence="2">The sequence shown here is derived from an EMBL/GenBank/DDBJ whole genome shotgun (WGS) entry which is preliminary data.</text>
</comment>
<evidence type="ECO:0000313" key="3">
    <source>
        <dbReference type="Proteomes" id="UP000187209"/>
    </source>
</evidence>
<feature type="transmembrane region" description="Helical" evidence="1">
    <location>
        <begin position="50"/>
        <end position="69"/>
    </location>
</feature>
<gene>
    <name evidence="2" type="ORF">SteCoe_783</name>
</gene>
<keyword evidence="1" id="KW-1133">Transmembrane helix</keyword>
<keyword evidence="1" id="KW-0472">Membrane</keyword>
<feature type="transmembrane region" description="Helical" evidence="1">
    <location>
        <begin position="122"/>
        <end position="142"/>
    </location>
</feature>
<proteinExistence type="predicted"/>
<evidence type="ECO:0000313" key="2">
    <source>
        <dbReference type="EMBL" id="OMJ95718.1"/>
    </source>
</evidence>
<evidence type="ECO:0000256" key="1">
    <source>
        <dbReference type="SAM" id="Phobius"/>
    </source>
</evidence>
<dbReference type="Proteomes" id="UP000187209">
    <property type="component" value="Unassembled WGS sequence"/>
</dbReference>
<keyword evidence="1" id="KW-0812">Transmembrane</keyword>
<protein>
    <recommendedName>
        <fullName evidence="4">THH1/TOM1/TOM3 domain-containing protein</fullName>
    </recommendedName>
</protein>
<dbReference type="EMBL" id="MPUH01000008">
    <property type="protein sequence ID" value="OMJ95718.1"/>
    <property type="molecule type" value="Genomic_DNA"/>
</dbReference>
<feature type="transmembrane region" description="Helical" evidence="1">
    <location>
        <begin position="154"/>
        <end position="175"/>
    </location>
</feature>